<accession>A0A1E3Q9F1</accession>
<evidence type="ECO:0000313" key="4">
    <source>
        <dbReference type="Proteomes" id="UP000094385"/>
    </source>
</evidence>
<dbReference type="PROSITE" id="PS50181">
    <property type="entry name" value="FBOX"/>
    <property type="match status" value="1"/>
</dbReference>
<reference evidence="3 4" key="1">
    <citation type="journal article" date="2016" name="Proc. Natl. Acad. Sci. U.S.A.">
        <title>Comparative genomics of biotechnologically important yeasts.</title>
        <authorList>
            <person name="Riley R."/>
            <person name="Haridas S."/>
            <person name="Wolfe K.H."/>
            <person name="Lopes M.R."/>
            <person name="Hittinger C.T."/>
            <person name="Goeker M."/>
            <person name="Salamov A.A."/>
            <person name="Wisecaver J.H."/>
            <person name="Long T.M."/>
            <person name="Calvey C.H."/>
            <person name="Aerts A.L."/>
            <person name="Barry K.W."/>
            <person name="Choi C."/>
            <person name="Clum A."/>
            <person name="Coughlan A.Y."/>
            <person name="Deshpande S."/>
            <person name="Douglass A.P."/>
            <person name="Hanson S.J."/>
            <person name="Klenk H.-P."/>
            <person name="LaButti K.M."/>
            <person name="Lapidus A."/>
            <person name="Lindquist E.A."/>
            <person name="Lipzen A.M."/>
            <person name="Meier-Kolthoff J.P."/>
            <person name="Ohm R.A."/>
            <person name="Otillar R.P."/>
            <person name="Pangilinan J.L."/>
            <person name="Peng Y."/>
            <person name="Rokas A."/>
            <person name="Rosa C.A."/>
            <person name="Scheuner C."/>
            <person name="Sibirny A.A."/>
            <person name="Slot J.C."/>
            <person name="Stielow J.B."/>
            <person name="Sun H."/>
            <person name="Kurtzman C.P."/>
            <person name="Blackwell M."/>
            <person name="Grigoriev I.V."/>
            <person name="Jeffries T.W."/>
        </authorList>
    </citation>
    <scope>NUCLEOTIDE SEQUENCE [LARGE SCALE GENOMIC DNA]</scope>
    <source>
        <strain evidence="3 4">NRRL Y-11557</strain>
    </source>
</reference>
<dbReference type="SUPFAM" id="SSF81383">
    <property type="entry name" value="F-box domain"/>
    <property type="match status" value="1"/>
</dbReference>
<evidence type="ECO:0000256" key="1">
    <source>
        <dbReference type="SAM" id="MobiDB-lite"/>
    </source>
</evidence>
<feature type="compositionally biased region" description="Acidic residues" evidence="1">
    <location>
        <begin position="516"/>
        <end position="525"/>
    </location>
</feature>
<feature type="domain" description="F-box" evidence="2">
    <location>
        <begin position="178"/>
        <end position="232"/>
    </location>
</feature>
<keyword evidence="4" id="KW-1185">Reference proteome</keyword>
<organism evidence="3 4">
    <name type="scientific">Lipomyces starkeyi NRRL Y-11557</name>
    <dbReference type="NCBI Taxonomy" id="675824"/>
    <lineage>
        <taxon>Eukaryota</taxon>
        <taxon>Fungi</taxon>
        <taxon>Dikarya</taxon>
        <taxon>Ascomycota</taxon>
        <taxon>Saccharomycotina</taxon>
        <taxon>Lipomycetes</taxon>
        <taxon>Lipomycetales</taxon>
        <taxon>Lipomycetaceae</taxon>
        <taxon>Lipomyces</taxon>
    </lineage>
</organism>
<dbReference type="AlphaFoldDB" id="A0A1E3Q9F1"/>
<dbReference type="InterPro" id="IPR001810">
    <property type="entry name" value="F-box_dom"/>
</dbReference>
<dbReference type="EMBL" id="KV454293">
    <property type="protein sequence ID" value="ODQ73782.1"/>
    <property type="molecule type" value="Genomic_DNA"/>
</dbReference>
<dbReference type="OrthoDB" id="10327150at2759"/>
<gene>
    <name evidence="3" type="ORF">LIPSTDRAFT_63012</name>
</gene>
<name>A0A1E3Q9F1_LIPST</name>
<proteinExistence type="predicted"/>
<dbReference type="InterPro" id="IPR036047">
    <property type="entry name" value="F-box-like_dom_sf"/>
</dbReference>
<protein>
    <recommendedName>
        <fullName evidence="2">F-box domain-containing protein</fullName>
    </recommendedName>
</protein>
<feature type="region of interest" description="Disordered" evidence="1">
    <location>
        <begin position="17"/>
        <end position="39"/>
    </location>
</feature>
<dbReference type="Proteomes" id="UP000094385">
    <property type="component" value="Unassembled WGS sequence"/>
</dbReference>
<feature type="region of interest" description="Disordered" evidence="1">
    <location>
        <begin position="511"/>
        <end position="532"/>
    </location>
</feature>
<evidence type="ECO:0000313" key="3">
    <source>
        <dbReference type="EMBL" id="ODQ73782.1"/>
    </source>
</evidence>
<sequence>MVDASMEIVTAAASEDHMQTDVVSQSASAAQSLTGRNSDDTPLINRVAKRVAEISAQDLHDVVKQLYADDDDDDDEDGDFYYWNHTGYQSDDGCSDVSTDYDIDIYWVERPVKLRNRNKRLKRIRRRLMEDYGKTLAFYKNLFEADGGHYMAGKKFPPFLYKKKWDLIRSQIPAADGTSPITKLPTEILENIFYKLFFLRLLDNFRKMDVAKVACVCKRFNEFLQPVLFSTLNIASVDALEEFGGILLQAPNLGRLVHTIYLKLNSSSLDEAANIARITARIVRLCPNLRTLTVSLSGRDGRNLVMPNLGSKYFEGIKSNSVHNLNFLFECYTMPFTLFARGFENISRLQFGHIDLTRMTVTKRDMTIRLNNVVVLQLMAPILGSAAIRLIASALPRVQFVDATAVSSGIIDLLSAIIARTNTLTAIKMRKCNGPNTRTKLTYKLWTTLRSIEMMSCSMMTADIFPTHKGSIVKRLPNLEVLRVTADIKLPVRQVEFMELLDAVNKLPEVVSQDGQQDDTVDDDGSPAPRRIPDINITCENCAYNDTFGSVSFMSAAPPYSPLPGRFRGKVYKLLETVGPPWGRRIVGMDSDTVDKLRVDLGIPSSA</sequence>
<evidence type="ECO:0000259" key="2">
    <source>
        <dbReference type="PROSITE" id="PS50181"/>
    </source>
</evidence>